<dbReference type="SUPFAM" id="SSF50494">
    <property type="entry name" value="Trypsin-like serine proteases"/>
    <property type="match status" value="1"/>
</dbReference>
<dbReference type="PANTHER" id="PTHR43019:SF23">
    <property type="entry name" value="PROTEASE DO-LIKE 5, CHLOROPLASTIC"/>
    <property type="match status" value="1"/>
</dbReference>
<name>A0A1Y5HZE3_OLEAN</name>
<dbReference type="InterPro" id="IPR043504">
    <property type="entry name" value="Peptidase_S1_PA_chymotrypsin"/>
</dbReference>
<protein>
    <recommendedName>
        <fullName evidence="3">Serine protease</fullName>
    </recommendedName>
</protein>
<dbReference type="AlphaFoldDB" id="A0A1Y5HZE3"/>
<dbReference type="PANTHER" id="PTHR43019">
    <property type="entry name" value="SERINE ENDOPROTEASE DEGS"/>
    <property type="match status" value="1"/>
</dbReference>
<dbReference type="EMBL" id="MABE01000105">
    <property type="protein sequence ID" value="OUS41264.1"/>
    <property type="molecule type" value="Genomic_DNA"/>
</dbReference>
<evidence type="ECO:0000313" key="1">
    <source>
        <dbReference type="EMBL" id="OUS41264.1"/>
    </source>
</evidence>
<dbReference type="InterPro" id="IPR001940">
    <property type="entry name" value="Peptidase_S1C"/>
</dbReference>
<evidence type="ECO:0000313" key="2">
    <source>
        <dbReference type="Proteomes" id="UP000227088"/>
    </source>
</evidence>
<sequence>MRIYLLLLILISPQLSWGTATSLFSELKQAVFQIRVIDIASGDKFTIGSGFQISAEGHIATNFHVVSSYVHQPEKYRLEFVRTTGSKNIQSAKLLTFDVIHDLALLTISNTSAQQASDSFLSLSKQPLSKGDRIYSMGNPHDLGMTIIEGNYNGLLQASRYQKILFSGSLNSGMSGGPAINKQGEVIGINVATQGDEISYLVPVSYLKTLKDKAKLAQQQGLSDELDYTQLIHQSLFKDQAKFYADILQQPFNTETLGEVSVANKISNSLKCWGHSTDSEDDDSTEAKHKGAHQHCITEDEIYIDSDLGLGEFYYDFEWITSEELNPFQFYNIIEQRYTHGNLNNTYQEKYVTEFQCADNFINLSDHSWKISTCFRAYKDYPDLYDSQLVMASIDGSQKALIAKIGAAAISRDNATLLFKRFMESISWNK</sequence>
<proteinExistence type="predicted"/>
<accession>A0A1Y5HZE3</accession>
<dbReference type="Gene3D" id="2.40.10.10">
    <property type="entry name" value="Trypsin-like serine proteases"/>
    <property type="match status" value="2"/>
</dbReference>
<dbReference type="Proteomes" id="UP000227088">
    <property type="component" value="Unassembled WGS sequence"/>
</dbReference>
<dbReference type="GO" id="GO:0004252">
    <property type="term" value="F:serine-type endopeptidase activity"/>
    <property type="evidence" value="ECO:0007669"/>
    <property type="project" value="InterPro"/>
</dbReference>
<gene>
    <name evidence="1" type="ORF">A9R00_01805</name>
</gene>
<reference evidence="2" key="1">
    <citation type="journal article" date="2017" name="Proc. Natl. Acad. Sci. U.S.A.">
        <title>Simulation of Deepwater Horizon oil plume reveals substrate specialization within a complex community of hydrocarbon degraders.</title>
        <authorList>
            <person name="Hu P."/>
            <person name="Dubinsky E.A."/>
            <person name="Probst A.J."/>
            <person name="Wang J."/>
            <person name="Sieber C.M.K."/>
            <person name="Tom L.M."/>
            <person name="Gardinali P."/>
            <person name="Banfield J.F."/>
            <person name="Atlas R.M."/>
            <person name="Andersen G.L."/>
        </authorList>
    </citation>
    <scope>NUCLEOTIDE SEQUENCE [LARGE SCALE GENOMIC DNA]</scope>
</reference>
<organism evidence="1 2">
    <name type="scientific">Oleispira antarctica</name>
    <dbReference type="NCBI Taxonomy" id="188908"/>
    <lineage>
        <taxon>Bacteria</taxon>
        <taxon>Pseudomonadati</taxon>
        <taxon>Pseudomonadota</taxon>
        <taxon>Gammaproteobacteria</taxon>
        <taxon>Oceanospirillales</taxon>
        <taxon>Oceanospirillaceae</taxon>
        <taxon>Oleispira</taxon>
    </lineage>
</organism>
<dbReference type="Pfam" id="PF13365">
    <property type="entry name" value="Trypsin_2"/>
    <property type="match status" value="1"/>
</dbReference>
<dbReference type="GO" id="GO:0006508">
    <property type="term" value="P:proteolysis"/>
    <property type="evidence" value="ECO:0007669"/>
    <property type="project" value="InterPro"/>
</dbReference>
<dbReference type="InterPro" id="IPR009003">
    <property type="entry name" value="Peptidase_S1_PA"/>
</dbReference>
<dbReference type="PRINTS" id="PR00834">
    <property type="entry name" value="PROTEASES2C"/>
</dbReference>
<evidence type="ECO:0008006" key="3">
    <source>
        <dbReference type="Google" id="ProtNLM"/>
    </source>
</evidence>
<comment type="caution">
    <text evidence="1">The sequence shown here is derived from an EMBL/GenBank/DDBJ whole genome shotgun (WGS) entry which is preliminary data.</text>
</comment>